<dbReference type="Proteomes" id="UP000664109">
    <property type="component" value="Unassembled WGS sequence"/>
</dbReference>
<evidence type="ECO:0000313" key="3">
    <source>
        <dbReference type="Proteomes" id="UP000664109"/>
    </source>
</evidence>
<feature type="signal peptide" evidence="1">
    <location>
        <begin position="1"/>
        <end position="29"/>
    </location>
</feature>
<proteinExistence type="predicted"/>
<evidence type="ECO:0008006" key="4">
    <source>
        <dbReference type="Google" id="ProtNLM"/>
    </source>
</evidence>
<dbReference type="EMBL" id="JAFEJA010000001">
    <property type="protein sequence ID" value="MBM9621817.1"/>
    <property type="molecule type" value="Genomic_DNA"/>
</dbReference>
<evidence type="ECO:0000313" key="2">
    <source>
        <dbReference type="EMBL" id="MBM9621817.1"/>
    </source>
</evidence>
<feature type="chain" id="PRO_5045093046" description="Lectin-like protein BA14k" evidence="1">
    <location>
        <begin position="30"/>
        <end position="99"/>
    </location>
</feature>
<keyword evidence="1" id="KW-0732">Signal</keyword>
<gene>
    <name evidence="2" type="ORF">JE024_24400</name>
</gene>
<reference evidence="2 3" key="1">
    <citation type="journal article" date="2016" name="Arch. Microbiol.">
        <title>Streptomyces zhihengii sp. nov., isolated from rhizospheric soil of Psammosilene tunicoides.</title>
        <authorList>
            <person name="Huang M.J."/>
            <person name="Fei J.J."/>
            <person name="Salam N."/>
            <person name="Kim C.J."/>
            <person name="Hozzein W.N."/>
            <person name="Xiao M."/>
            <person name="Huang H.Q."/>
            <person name="Li W.J."/>
        </authorList>
    </citation>
    <scope>NUCLEOTIDE SEQUENCE [LARGE SCALE GENOMIC DNA]</scope>
    <source>
        <strain evidence="2 3">YIM T102</strain>
    </source>
</reference>
<name>A0ABS2UW57_9ACTN</name>
<dbReference type="RefSeq" id="WP_205375633.1">
    <property type="nucleotide sequence ID" value="NZ_JAFEJA010000001.1"/>
</dbReference>
<accession>A0ABS2UW57</accession>
<sequence>MKRSFVGLTFAFTAALGMTGLGGVGTASAVPAPVTTEYFSGFGTGSSAWTAENSAHNDAYTRASFAGYPRYTCFPSGIPYTRQISQFMYWSDATVRCTK</sequence>
<evidence type="ECO:0000256" key="1">
    <source>
        <dbReference type="SAM" id="SignalP"/>
    </source>
</evidence>
<organism evidence="2 3">
    <name type="scientific">Streptomyces zhihengii</name>
    <dbReference type="NCBI Taxonomy" id="1818004"/>
    <lineage>
        <taxon>Bacteria</taxon>
        <taxon>Bacillati</taxon>
        <taxon>Actinomycetota</taxon>
        <taxon>Actinomycetes</taxon>
        <taxon>Kitasatosporales</taxon>
        <taxon>Streptomycetaceae</taxon>
        <taxon>Streptomyces</taxon>
    </lineage>
</organism>
<protein>
    <recommendedName>
        <fullName evidence="4">Lectin-like protein BA14k</fullName>
    </recommendedName>
</protein>
<keyword evidence="3" id="KW-1185">Reference proteome</keyword>
<comment type="caution">
    <text evidence="2">The sequence shown here is derived from an EMBL/GenBank/DDBJ whole genome shotgun (WGS) entry which is preliminary data.</text>
</comment>